<reference evidence="2" key="1">
    <citation type="journal article" date="2019" name="bioRxiv">
        <title>Genomics, evolutionary history and diagnostics of the Alternaria alternata species group including apple and Asian pear pathotypes.</title>
        <authorList>
            <person name="Armitage A.D."/>
            <person name="Cockerton H.M."/>
            <person name="Sreenivasaprasad S."/>
            <person name="Woodhall J.W."/>
            <person name="Lane C.R."/>
            <person name="Harrison R.J."/>
            <person name="Clarkson J.P."/>
        </authorList>
    </citation>
    <scope>NUCLEOTIDE SEQUENCE [LARGE SCALE GENOMIC DNA]</scope>
    <source>
        <strain evidence="2">FERA 1082</strain>
    </source>
</reference>
<dbReference type="AlphaFoldDB" id="A0A4V1WL47"/>
<organism evidence="1 2">
    <name type="scientific">Alternaria tenuissima</name>
    <dbReference type="NCBI Taxonomy" id="119927"/>
    <lineage>
        <taxon>Eukaryota</taxon>
        <taxon>Fungi</taxon>
        <taxon>Dikarya</taxon>
        <taxon>Ascomycota</taxon>
        <taxon>Pezizomycotina</taxon>
        <taxon>Dothideomycetes</taxon>
        <taxon>Pleosporomycetidae</taxon>
        <taxon>Pleosporales</taxon>
        <taxon>Pleosporineae</taxon>
        <taxon>Pleosporaceae</taxon>
        <taxon>Alternaria</taxon>
        <taxon>Alternaria sect. Alternaria</taxon>
        <taxon>Alternaria alternata complex</taxon>
    </lineage>
</organism>
<name>A0A4V1WL47_9PLEO</name>
<dbReference type="Proteomes" id="UP000292402">
    <property type="component" value="Unassembled WGS sequence"/>
</dbReference>
<comment type="caution">
    <text evidence="1">The sequence shown here is derived from an EMBL/GenBank/DDBJ whole genome shotgun (WGS) entry which is preliminary data.</text>
</comment>
<evidence type="ECO:0000313" key="2">
    <source>
        <dbReference type="Proteomes" id="UP000292402"/>
    </source>
</evidence>
<gene>
    <name evidence="1" type="ORF">AA0114_g12107</name>
</gene>
<accession>A0A4V1WL47</accession>
<evidence type="ECO:0000313" key="1">
    <source>
        <dbReference type="EMBL" id="RYN32292.1"/>
    </source>
</evidence>
<sequence>MLRSGQPPLLIDTPDFDMSELLTVRLYQSVTSLVGVSAVDVASTPGRVKDVVDCELPPYM</sequence>
<dbReference type="EMBL" id="PDXA01000072">
    <property type="protein sequence ID" value="RYN32292.1"/>
    <property type="molecule type" value="Genomic_DNA"/>
</dbReference>
<proteinExistence type="predicted"/>
<protein>
    <submittedName>
        <fullName evidence="1">Uncharacterized protein</fullName>
    </submittedName>
</protein>